<protein>
    <submittedName>
        <fullName evidence="2">Uncharacterized protein</fullName>
    </submittedName>
</protein>
<dbReference type="EMBL" id="JBIYXZ010002088">
    <property type="protein sequence ID" value="KAL3044323.1"/>
    <property type="molecule type" value="Genomic_DNA"/>
</dbReference>
<dbReference type="AlphaFoldDB" id="A0ABD2FSH9"/>
<name>A0ABD2FSH9_PAGBO</name>
<proteinExistence type="predicted"/>
<evidence type="ECO:0000313" key="3">
    <source>
        <dbReference type="Proteomes" id="UP001619887"/>
    </source>
</evidence>
<reference evidence="2 3" key="1">
    <citation type="journal article" date="2022" name="G3 (Bethesda)">
        <title>Evaluating Illumina-, Nanopore-, and PacBio-based genome assembly strategies with the bald notothen, Trematomus borchgrevinki.</title>
        <authorList>
            <person name="Rayamajhi N."/>
            <person name="Cheng C.C."/>
            <person name="Catchen J.M."/>
        </authorList>
    </citation>
    <scope>NUCLEOTIDE SEQUENCE [LARGE SCALE GENOMIC DNA]</scope>
    <source>
        <strain evidence="2">AGRC-2024</strain>
    </source>
</reference>
<sequence>MSAQKVLSNIEDEKAKHEEVTCRCWITLRGRRRLLNTLHVPALRCRVEGSRRMVKEDRRMVKEDRRMVKEDGEGGQEDGEGGQEDGEGGQEDVTTGQSAI</sequence>
<evidence type="ECO:0000313" key="2">
    <source>
        <dbReference type="EMBL" id="KAL3044323.1"/>
    </source>
</evidence>
<evidence type="ECO:0000256" key="1">
    <source>
        <dbReference type="SAM" id="MobiDB-lite"/>
    </source>
</evidence>
<organism evidence="2 3">
    <name type="scientific">Pagothenia borchgrevinki</name>
    <name type="common">Bald rockcod</name>
    <name type="synonym">Trematomus borchgrevinki</name>
    <dbReference type="NCBI Taxonomy" id="8213"/>
    <lineage>
        <taxon>Eukaryota</taxon>
        <taxon>Metazoa</taxon>
        <taxon>Chordata</taxon>
        <taxon>Craniata</taxon>
        <taxon>Vertebrata</taxon>
        <taxon>Euteleostomi</taxon>
        <taxon>Actinopterygii</taxon>
        <taxon>Neopterygii</taxon>
        <taxon>Teleostei</taxon>
        <taxon>Neoteleostei</taxon>
        <taxon>Acanthomorphata</taxon>
        <taxon>Eupercaria</taxon>
        <taxon>Perciformes</taxon>
        <taxon>Notothenioidei</taxon>
        <taxon>Nototheniidae</taxon>
        <taxon>Pagothenia</taxon>
    </lineage>
</organism>
<feature type="compositionally biased region" description="Acidic residues" evidence="1">
    <location>
        <begin position="73"/>
        <end position="90"/>
    </location>
</feature>
<feature type="compositionally biased region" description="Basic and acidic residues" evidence="1">
    <location>
        <begin position="56"/>
        <end position="72"/>
    </location>
</feature>
<comment type="caution">
    <text evidence="2">The sequence shown here is derived from an EMBL/GenBank/DDBJ whole genome shotgun (WGS) entry which is preliminary data.</text>
</comment>
<gene>
    <name evidence="2" type="ORF">OYC64_004049</name>
</gene>
<reference evidence="2 3" key="2">
    <citation type="journal article" date="2024" name="G3 (Bethesda)">
        <title>The genome of the cryopelagic Antarctic bald notothen, Trematomus borchgrevinki.</title>
        <authorList>
            <person name="Rayamajhi N."/>
            <person name="Rivera-Colon A.G."/>
            <person name="Minhas B.F."/>
            <person name="Cheng C.C."/>
            <person name="Catchen J.M."/>
        </authorList>
    </citation>
    <scope>NUCLEOTIDE SEQUENCE [LARGE SCALE GENOMIC DNA]</scope>
    <source>
        <strain evidence="2">AGRC-2024</strain>
    </source>
</reference>
<dbReference type="Proteomes" id="UP001619887">
    <property type="component" value="Unassembled WGS sequence"/>
</dbReference>
<keyword evidence="3" id="KW-1185">Reference proteome</keyword>
<accession>A0ABD2FSH9</accession>
<feature type="region of interest" description="Disordered" evidence="1">
    <location>
        <begin position="56"/>
        <end position="100"/>
    </location>
</feature>